<keyword evidence="20" id="KW-1185">Reference proteome</keyword>
<reference evidence="19" key="1">
    <citation type="submission" date="2023-03" db="EMBL/GenBank/DDBJ databases">
        <title>Near-Complete genome sequence of Lipomyces tetrasporous NRRL Y-64009, an oleaginous yeast capable of growing on lignocellulosic hydrolysates.</title>
        <authorList>
            <consortium name="Lawrence Berkeley National Laboratory"/>
            <person name="Jagtap S.S."/>
            <person name="Liu J.-J."/>
            <person name="Walukiewicz H.E."/>
            <person name="Pangilinan J."/>
            <person name="Lipzen A."/>
            <person name="Ahrendt S."/>
            <person name="Koriabine M."/>
            <person name="Cobaugh K."/>
            <person name="Salamov A."/>
            <person name="Yoshinaga Y."/>
            <person name="Ng V."/>
            <person name="Daum C."/>
            <person name="Grigoriev I.V."/>
            <person name="Slininger P.J."/>
            <person name="Dien B.S."/>
            <person name="Jin Y.-S."/>
            <person name="Rao C.V."/>
        </authorList>
    </citation>
    <scope>NUCLEOTIDE SEQUENCE</scope>
    <source>
        <strain evidence="19">NRRL Y-64009</strain>
    </source>
</reference>
<dbReference type="InterPro" id="IPR013965">
    <property type="entry name" value="DASH_Dad3"/>
</dbReference>
<dbReference type="GO" id="GO:0042729">
    <property type="term" value="C:DASH complex"/>
    <property type="evidence" value="ECO:0007669"/>
    <property type="project" value="InterPro"/>
</dbReference>
<keyword evidence="13" id="KW-0539">Nucleus</keyword>
<organism evidence="19 20">
    <name type="scientific">Lipomyces tetrasporus</name>
    <dbReference type="NCBI Taxonomy" id="54092"/>
    <lineage>
        <taxon>Eukaryota</taxon>
        <taxon>Fungi</taxon>
        <taxon>Dikarya</taxon>
        <taxon>Ascomycota</taxon>
        <taxon>Saccharomycotina</taxon>
        <taxon>Lipomycetes</taxon>
        <taxon>Lipomycetales</taxon>
        <taxon>Lipomycetaceae</taxon>
        <taxon>Lipomyces</taxon>
    </lineage>
</organism>
<keyword evidence="9" id="KW-0498">Mitosis</keyword>
<dbReference type="GO" id="GO:0051010">
    <property type="term" value="F:microtubule plus-end binding"/>
    <property type="evidence" value="ECO:0007669"/>
    <property type="project" value="TreeGrafter"/>
</dbReference>
<evidence type="ECO:0000313" key="19">
    <source>
        <dbReference type="EMBL" id="KAJ8102654.1"/>
    </source>
</evidence>
<evidence type="ECO:0000256" key="6">
    <source>
        <dbReference type="ARBA" id="ARBA00022490"/>
    </source>
</evidence>
<keyword evidence="14" id="KW-0131">Cell cycle</keyword>
<evidence type="ECO:0000313" key="20">
    <source>
        <dbReference type="Proteomes" id="UP001217417"/>
    </source>
</evidence>
<keyword evidence="18" id="KW-0175">Coiled coil</keyword>
<keyword evidence="8" id="KW-0493">Microtubule</keyword>
<evidence type="ECO:0000256" key="11">
    <source>
        <dbReference type="ARBA" id="ARBA00022838"/>
    </source>
</evidence>
<evidence type="ECO:0000256" key="15">
    <source>
        <dbReference type="ARBA" id="ARBA00023328"/>
    </source>
</evidence>
<evidence type="ECO:0000256" key="1">
    <source>
        <dbReference type="ARBA" id="ARBA00004123"/>
    </source>
</evidence>
<comment type="caution">
    <text evidence="19">The sequence shown here is derived from an EMBL/GenBank/DDBJ whole genome shotgun (WGS) entry which is preliminary data.</text>
</comment>
<keyword evidence="10" id="KW-0159">Chromosome partition</keyword>
<evidence type="ECO:0000256" key="5">
    <source>
        <dbReference type="ARBA" id="ARBA00022454"/>
    </source>
</evidence>
<dbReference type="PANTHER" id="PTHR28017">
    <property type="entry name" value="DASH COMPLEX SUBUNIT DAD3"/>
    <property type="match status" value="1"/>
</dbReference>
<accession>A0AAD7VV71</accession>
<dbReference type="GeneID" id="80881785"/>
<evidence type="ECO:0000256" key="3">
    <source>
        <dbReference type="ARBA" id="ARBA00004629"/>
    </source>
</evidence>
<dbReference type="AlphaFoldDB" id="A0AAD7VV71"/>
<evidence type="ECO:0000256" key="8">
    <source>
        <dbReference type="ARBA" id="ARBA00022701"/>
    </source>
</evidence>
<proteinExistence type="inferred from homology"/>
<name>A0AAD7VV71_9ASCO</name>
<dbReference type="EMBL" id="JARPMG010000002">
    <property type="protein sequence ID" value="KAJ8102654.1"/>
    <property type="molecule type" value="Genomic_DNA"/>
</dbReference>
<keyword evidence="5" id="KW-0158">Chromosome</keyword>
<dbReference type="RefSeq" id="XP_056046104.1">
    <property type="nucleotide sequence ID" value="XM_056186619.1"/>
</dbReference>
<evidence type="ECO:0000256" key="2">
    <source>
        <dbReference type="ARBA" id="ARBA00004186"/>
    </source>
</evidence>
<keyword evidence="6" id="KW-0963">Cytoplasm</keyword>
<evidence type="ECO:0000256" key="10">
    <source>
        <dbReference type="ARBA" id="ARBA00022829"/>
    </source>
</evidence>
<dbReference type="GO" id="GO:0008608">
    <property type="term" value="P:attachment of spindle microtubules to kinetochore"/>
    <property type="evidence" value="ECO:0007669"/>
    <property type="project" value="InterPro"/>
</dbReference>
<dbReference type="PANTHER" id="PTHR28017:SF1">
    <property type="entry name" value="DASH COMPLEX SUBUNIT DAD3"/>
    <property type="match status" value="1"/>
</dbReference>
<sequence>MAAIQDSQEASISPAISSEVLRHLLSPVERDLLKEYKQLSQNLNTLSGELAKLASVPTPEILDNLRILERKMAVVFTLLKASVYSIFLQQQIHDEEGGIILADGTE</sequence>
<evidence type="ECO:0000256" key="18">
    <source>
        <dbReference type="SAM" id="Coils"/>
    </source>
</evidence>
<evidence type="ECO:0000256" key="4">
    <source>
        <dbReference type="ARBA" id="ARBA00006277"/>
    </source>
</evidence>
<evidence type="ECO:0000256" key="17">
    <source>
        <dbReference type="ARBA" id="ARBA00044305"/>
    </source>
</evidence>
<dbReference type="GO" id="GO:0005874">
    <property type="term" value="C:microtubule"/>
    <property type="evidence" value="ECO:0007669"/>
    <property type="project" value="UniProtKB-KW"/>
</dbReference>
<dbReference type="GO" id="GO:0051301">
    <property type="term" value="P:cell division"/>
    <property type="evidence" value="ECO:0007669"/>
    <property type="project" value="UniProtKB-KW"/>
</dbReference>
<comment type="similarity">
    <text evidence="4">Belongs to the DASH complex DAD3 family.</text>
</comment>
<keyword evidence="12" id="KW-0206">Cytoskeleton</keyword>
<gene>
    <name evidence="19" type="ORF">POJ06DRAFT_245262</name>
</gene>
<keyword evidence="7" id="KW-0132">Cell division</keyword>
<evidence type="ECO:0000256" key="16">
    <source>
        <dbReference type="ARBA" id="ARBA00044179"/>
    </source>
</evidence>
<keyword evidence="15" id="KW-0137">Centromere</keyword>
<keyword evidence="11" id="KW-0995">Kinetochore</keyword>
<dbReference type="Proteomes" id="UP001217417">
    <property type="component" value="Unassembled WGS sequence"/>
</dbReference>
<protein>
    <recommendedName>
        <fullName evidence="16">DASH complex subunit DAD3</fullName>
    </recommendedName>
    <alternativeName>
        <fullName evidence="17">Outer kinetochore protein DAD3</fullName>
    </alternativeName>
</protein>
<dbReference type="GO" id="GO:0072686">
    <property type="term" value="C:mitotic spindle"/>
    <property type="evidence" value="ECO:0007669"/>
    <property type="project" value="InterPro"/>
</dbReference>
<evidence type="ECO:0000256" key="7">
    <source>
        <dbReference type="ARBA" id="ARBA00022618"/>
    </source>
</evidence>
<feature type="coiled-coil region" evidence="18">
    <location>
        <begin position="29"/>
        <end position="56"/>
    </location>
</feature>
<evidence type="ECO:0000256" key="9">
    <source>
        <dbReference type="ARBA" id="ARBA00022776"/>
    </source>
</evidence>
<evidence type="ECO:0000256" key="14">
    <source>
        <dbReference type="ARBA" id="ARBA00023306"/>
    </source>
</evidence>
<dbReference type="Pfam" id="PF08656">
    <property type="entry name" value="DASH_Dad3"/>
    <property type="match status" value="1"/>
</dbReference>
<evidence type="ECO:0000256" key="12">
    <source>
        <dbReference type="ARBA" id="ARBA00023212"/>
    </source>
</evidence>
<comment type="subcellular location">
    <subcellularLocation>
        <location evidence="3">Chromosome</location>
        <location evidence="3">Centromere</location>
        <location evidence="3">Kinetochore</location>
    </subcellularLocation>
    <subcellularLocation>
        <location evidence="2">Cytoplasm</location>
        <location evidence="2">Cytoskeleton</location>
        <location evidence="2">Spindle</location>
    </subcellularLocation>
    <subcellularLocation>
        <location evidence="1">Nucleus</location>
    </subcellularLocation>
</comment>
<evidence type="ECO:0000256" key="13">
    <source>
        <dbReference type="ARBA" id="ARBA00023242"/>
    </source>
</evidence>